<comment type="similarity">
    <text evidence="1">Belongs to the SNF8 family.</text>
</comment>
<gene>
    <name evidence="2" type="ORF">SCHPADRAFT_136089</name>
</gene>
<dbReference type="InParanoid" id="A0A0H2S8T7"/>
<accession>A0A0H2S8T7</accession>
<reference evidence="2 3" key="1">
    <citation type="submission" date="2015-04" db="EMBL/GenBank/DDBJ databases">
        <title>Complete genome sequence of Schizopora paradoxa KUC8140, a cosmopolitan wood degrader in East Asia.</title>
        <authorList>
            <consortium name="DOE Joint Genome Institute"/>
            <person name="Min B."/>
            <person name="Park H."/>
            <person name="Jang Y."/>
            <person name="Kim J.-J."/>
            <person name="Kim K.H."/>
            <person name="Pangilinan J."/>
            <person name="Lipzen A."/>
            <person name="Riley R."/>
            <person name="Grigoriev I.V."/>
            <person name="Spatafora J.W."/>
            <person name="Choi I.-G."/>
        </authorList>
    </citation>
    <scope>NUCLEOTIDE SEQUENCE [LARGE SCALE GENOMIC DNA]</scope>
    <source>
        <strain evidence="2 3">KUC8140</strain>
    </source>
</reference>
<dbReference type="Pfam" id="PF04157">
    <property type="entry name" value="EAP30"/>
    <property type="match status" value="1"/>
</dbReference>
<dbReference type="InterPro" id="IPR016689">
    <property type="entry name" value="ESCRT-2_cplx_Snf8"/>
</dbReference>
<dbReference type="SUPFAM" id="SSF46785">
    <property type="entry name" value="Winged helix' DNA-binding domain"/>
    <property type="match status" value="2"/>
</dbReference>
<dbReference type="Gene3D" id="1.10.10.10">
    <property type="entry name" value="Winged helix-like DNA-binding domain superfamily/Winged helix DNA-binding domain"/>
    <property type="match status" value="2"/>
</dbReference>
<dbReference type="PANTHER" id="PTHR12806">
    <property type="entry name" value="EAP30 SUBUNIT OF ELL COMPLEX"/>
    <property type="match status" value="1"/>
</dbReference>
<dbReference type="PANTHER" id="PTHR12806:SF0">
    <property type="entry name" value="VACUOLAR-SORTING PROTEIN SNF8"/>
    <property type="match status" value="1"/>
</dbReference>
<dbReference type="OrthoDB" id="283883at2759"/>
<dbReference type="InterPro" id="IPR040608">
    <property type="entry name" value="Snf8/Vps36"/>
</dbReference>
<sequence>MYRGCINECGPSWQHAHRASWLLTTTSTPALVFATMNRPGGAGISGLTRLQNATQSYNALSNEISKEQVKNLHVQLAQFRTALQSFAQTHRDKIRKDASFRHAFTIMCANIGVDPLAGGAPGDGILGRGWWGELLGLSDWNLELGVQIVDICVSTRHQNGGLIDMADLLRLLGKLRGTNSSSTTVNEEDVVRAIKTLKPLGAGYEVFPVGGRKMVRNVPRELDADQAVVLSLARETGGRLVESLLSEQSGWTRERAHVALENMALRDGLCWIDDQDEIDGKAYWVVSVLQWNE</sequence>
<organism evidence="2 3">
    <name type="scientific">Schizopora paradoxa</name>
    <dbReference type="NCBI Taxonomy" id="27342"/>
    <lineage>
        <taxon>Eukaryota</taxon>
        <taxon>Fungi</taxon>
        <taxon>Dikarya</taxon>
        <taxon>Basidiomycota</taxon>
        <taxon>Agaricomycotina</taxon>
        <taxon>Agaricomycetes</taxon>
        <taxon>Hymenochaetales</taxon>
        <taxon>Schizoporaceae</taxon>
        <taxon>Schizopora</taxon>
    </lineage>
</organism>
<dbReference type="Gene3D" id="6.10.140.180">
    <property type="match status" value="1"/>
</dbReference>
<dbReference type="GO" id="GO:0043328">
    <property type="term" value="P:protein transport to vacuole involved in ubiquitin-dependent protein catabolic process via the multivesicular body sorting pathway"/>
    <property type="evidence" value="ECO:0007669"/>
    <property type="project" value="TreeGrafter"/>
</dbReference>
<proteinExistence type="inferred from homology"/>
<dbReference type="STRING" id="27342.A0A0H2S8T7"/>
<evidence type="ECO:0000313" key="2">
    <source>
        <dbReference type="EMBL" id="KLO18068.1"/>
    </source>
</evidence>
<evidence type="ECO:0000256" key="1">
    <source>
        <dbReference type="ARBA" id="ARBA00009834"/>
    </source>
</evidence>
<protein>
    <submittedName>
        <fullName evidence="2">Winged helix DNA-binding domain-containing protein</fullName>
    </submittedName>
</protein>
<keyword evidence="3" id="KW-1185">Reference proteome</keyword>
<dbReference type="GO" id="GO:0000814">
    <property type="term" value="C:ESCRT II complex"/>
    <property type="evidence" value="ECO:0007669"/>
    <property type="project" value="InterPro"/>
</dbReference>
<dbReference type="EMBL" id="KQ085898">
    <property type="protein sequence ID" value="KLO18068.1"/>
    <property type="molecule type" value="Genomic_DNA"/>
</dbReference>
<dbReference type="AlphaFoldDB" id="A0A0H2S8T7"/>
<dbReference type="InterPro" id="IPR036388">
    <property type="entry name" value="WH-like_DNA-bd_sf"/>
</dbReference>
<evidence type="ECO:0000313" key="3">
    <source>
        <dbReference type="Proteomes" id="UP000053477"/>
    </source>
</evidence>
<name>A0A0H2S8T7_9AGAM</name>
<dbReference type="GO" id="GO:0003677">
    <property type="term" value="F:DNA binding"/>
    <property type="evidence" value="ECO:0007669"/>
    <property type="project" value="UniProtKB-KW"/>
</dbReference>
<dbReference type="FunCoup" id="A0A0H2S8T7">
    <property type="interactions" value="243"/>
</dbReference>
<keyword evidence="2" id="KW-0238">DNA-binding</keyword>
<dbReference type="InterPro" id="IPR036390">
    <property type="entry name" value="WH_DNA-bd_sf"/>
</dbReference>
<dbReference type="Proteomes" id="UP000053477">
    <property type="component" value="Unassembled WGS sequence"/>
</dbReference>